<keyword evidence="3" id="KW-1185">Reference proteome</keyword>
<evidence type="ECO:0000313" key="3">
    <source>
        <dbReference type="Proteomes" id="UP001401887"/>
    </source>
</evidence>
<proteinExistence type="predicted"/>
<evidence type="ECO:0000256" key="1">
    <source>
        <dbReference type="SAM" id="Phobius"/>
    </source>
</evidence>
<feature type="transmembrane region" description="Helical" evidence="1">
    <location>
        <begin position="120"/>
        <end position="140"/>
    </location>
</feature>
<feature type="transmembrane region" description="Helical" evidence="1">
    <location>
        <begin position="12"/>
        <end position="31"/>
    </location>
</feature>
<dbReference type="Proteomes" id="UP001401887">
    <property type="component" value="Unassembled WGS sequence"/>
</dbReference>
<keyword evidence="1" id="KW-1133">Transmembrane helix</keyword>
<protein>
    <submittedName>
        <fullName evidence="2">Uncharacterized protein</fullName>
    </submittedName>
</protein>
<feature type="transmembrane region" description="Helical" evidence="1">
    <location>
        <begin position="80"/>
        <end position="100"/>
    </location>
</feature>
<accession>A0ABP9W5Q9</accession>
<keyword evidence="1" id="KW-0472">Membrane</keyword>
<dbReference type="RefSeq" id="WP_345462020.1">
    <property type="nucleotide sequence ID" value="NZ_BAABRP010000002.1"/>
</dbReference>
<gene>
    <name evidence="2" type="ORF">Dcar01_01045</name>
</gene>
<dbReference type="EMBL" id="BAABRP010000002">
    <property type="protein sequence ID" value="GAA5512331.1"/>
    <property type="molecule type" value="Genomic_DNA"/>
</dbReference>
<organism evidence="2 3">
    <name type="scientific">Deinococcus carri</name>
    <dbReference type="NCBI Taxonomy" id="1211323"/>
    <lineage>
        <taxon>Bacteria</taxon>
        <taxon>Thermotogati</taxon>
        <taxon>Deinococcota</taxon>
        <taxon>Deinococci</taxon>
        <taxon>Deinococcales</taxon>
        <taxon>Deinococcaceae</taxon>
        <taxon>Deinococcus</taxon>
    </lineage>
</organism>
<feature type="transmembrane region" description="Helical" evidence="1">
    <location>
        <begin position="43"/>
        <end position="68"/>
    </location>
</feature>
<sequence length="158" mass="17067">MTTVRPPVKRILARTSSVAFGLNFAWEMLQMPLFQGMNWSPGSWALCAAASLGDAAFSAAAYGALAWAHRDAWWVCRRDGLDVVLIFVGGLLAAVVGEWVSHALGWWSYSPLMPRVPGLGVGVVPFVQLALLTVVTFELLRASGGCRPHTKPEPMDGE</sequence>
<keyword evidence="1" id="KW-0812">Transmembrane</keyword>
<name>A0ABP9W5Q9_9DEIO</name>
<evidence type="ECO:0000313" key="2">
    <source>
        <dbReference type="EMBL" id="GAA5512331.1"/>
    </source>
</evidence>
<comment type="caution">
    <text evidence="2">The sequence shown here is derived from an EMBL/GenBank/DDBJ whole genome shotgun (WGS) entry which is preliminary data.</text>
</comment>
<reference evidence="2 3" key="1">
    <citation type="submission" date="2024-02" db="EMBL/GenBank/DDBJ databases">
        <title>Deinococcus carri NBRC 110142.</title>
        <authorList>
            <person name="Ichikawa N."/>
            <person name="Katano-Makiyama Y."/>
            <person name="Hidaka K."/>
        </authorList>
    </citation>
    <scope>NUCLEOTIDE SEQUENCE [LARGE SCALE GENOMIC DNA]</scope>
    <source>
        <strain evidence="2 3">NBRC 110142</strain>
    </source>
</reference>